<dbReference type="Gene3D" id="3.40.50.1000">
    <property type="entry name" value="HAD superfamily/HAD-like"/>
    <property type="match status" value="1"/>
</dbReference>
<dbReference type="SFLD" id="SFLDF00027">
    <property type="entry name" value="p-type_atpase"/>
    <property type="match status" value="1"/>
</dbReference>
<dbReference type="Pfam" id="PF00122">
    <property type="entry name" value="E1-E2_ATPase"/>
    <property type="match status" value="1"/>
</dbReference>
<dbReference type="PRINTS" id="PR00119">
    <property type="entry name" value="CATATPASE"/>
</dbReference>
<keyword evidence="8" id="KW-1278">Translocase</keyword>
<evidence type="ECO:0000256" key="4">
    <source>
        <dbReference type="ARBA" id="ARBA00022692"/>
    </source>
</evidence>
<dbReference type="HOGENOM" id="CLU_001771_6_3_7"/>
<dbReference type="KEGG" id="daf:Desaf_3726"/>
<dbReference type="GO" id="GO:0005886">
    <property type="term" value="C:plasma membrane"/>
    <property type="evidence" value="ECO:0007669"/>
    <property type="project" value="UniProtKB-SubCell"/>
</dbReference>
<dbReference type="Gene3D" id="2.70.150.10">
    <property type="entry name" value="Calcium-transporting ATPase, cytoplasmic transduction domain A"/>
    <property type="match status" value="1"/>
</dbReference>
<dbReference type="InterPro" id="IPR059000">
    <property type="entry name" value="ATPase_P-type_domA"/>
</dbReference>
<evidence type="ECO:0000256" key="5">
    <source>
        <dbReference type="ARBA" id="ARBA00022723"/>
    </source>
</evidence>
<evidence type="ECO:0000256" key="11">
    <source>
        <dbReference type="ARBA" id="ARBA00039097"/>
    </source>
</evidence>
<dbReference type="GO" id="GO:0016463">
    <property type="term" value="F:P-type zinc transporter activity"/>
    <property type="evidence" value="ECO:0007669"/>
    <property type="project" value="UniProtKB-EC"/>
</dbReference>
<dbReference type="eggNOG" id="COG2217">
    <property type="taxonomic scope" value="Bacteria"/>
</dbReference>
<keyword evidence="16" id="KW-1185">Reference proteome</keyword>
<dbReference type="InterPro" id="IPR018303">
    <property type="entry name" value="ATPase_P-typ_P_site"/>
</dbReference>
<dbReference type="InterPro" id="IPR001757">
    <property type="entry name" value="P_typ_ATPase"/>
</dbReference>
<protein>
    <recommendedName>
        <fullName evidence="11">P-type Zn(2+) transporter</fullName>
        <ecNumber evidence="11">7.2.2.12</ecNumber>
    </recommendedName>
</protein>
<feature type="transmembrane region" description="Helical" evidence="13">
    <location>
        <begin position="244"/>
        <end position="263"/>
    </location>
</feature>
<evidence type="ECO:0000259" key="14">
    <source>
        <dbReference type="Pfam" id="PF00122"/>
    </source>
</evidence>
<evidence type="ECO:0000313" key="15">
    <source>
        <dbReference type="EMBL" id="EGJ52003.1"/>
    </source>
</evidence>
<dbReference type="SUPFAM" id="SSF81653">
    <property type="entry name" value="Calcium ATPase, transduction domain A"/>
    <property type="match status" value="1"/>
</dbReference>
<accession>F3YZH4</accession>
<feature type="transmembrane region" description="Helical" evidence="13">
    <location>
        <begin position="20"/>
        <end position="38"/>
    </location>
</feature>
<dbReference type="SFLD" id="SFLDS00003">
    <property type="entry name" value="Haloacid_Dehalogenase"/>
    <property type="match status" value="1"/>
</dbReference>
<dbReference type="Proteomes" id="UP000007844">
    <property type="component" value="Chromosome"/>
</dbReference>
<dbReference type="GO" id="GO:0016887">
    <property type="term" value="F:ATP hydrolysis activity"/>
    <property type="evidence" value="ECO:0007669"/>
    <property type="project" value="InterPro"/>
</dbReference>
<evidence type="ECO:0000256" key="6">
    <source>
        <dbReference type="ARBA" id="ARBA00022741"/>
    </source>
</evidence>
<feature type="transmembrane region" description="Helical" evidence="13">
    <location>
        <begin position="606"/>
        <end position="626"/>
    </location>
</feature>
<dbReference type="Gene3D" id="3.40.1110.10">
    <property type="entry name" value="Calcium-transporting ATPase, cytoplasmic domain N"/>
    <property type="match status" value="1"/>
</dbReference>
<dbReference type="Pfam" id="PF00702">
    <property type="entry name" value="Hydrolase"/>
    <property type="match status" value="1"/>
</dbReference>
<dbReference type="PROSITE" id="PS00154">
    <property type="entry name" value="ATPASE_E1_E2"/>
    <property type="match status" value="1"/>
</dbReference>
<dbReference type="FunFam" id="2.70.150.10:FF:000020">
    <property type="entry name" value="Copper-exporting P-type ATPase A"/>
    <property type="match status" value="1"/>
</dbReference>
<keyword evidence="9 13" id="KW-1133">Transmembrane helix</keyword>
<keyword evidence="7 13" id="KW-0067">ATP-binding</keyword>
<evidence type="ECO:0000256" key="2">
    <source>
        <dbReference type="ARBA" id="ARBA00006024"/>
    </source>
</evidence>
<dbReference type="CDD" id="cd02079">
    <property type="entry name" value="P-type_ATPase_HM"/>
    <property type="match status" value="1"/>
</dbReference>
<organism evidence="15 16">
    <name type="scientific">Desulfocurvibacter africanus subsp. africanus str. Walvis Bay</name>
    <dbReference type="NCBI Taxonomy" id="690850"/>
    <lineage>
        <taxon>Bacteria</taxon>
        <taxon>Pseudomonadati</taxon>
        <taxon>Thermodesulfobacteriota</taxon>
        <taxon>Desulfovibrionia</taxon>
        <taxon>Desulfovibrionales</taxon>
        <taxon>Desulfovibrionaceae</taxon>
        <taxon>Desulfocurvibacter</taxon>
    </lineage>
</organism>
<dbReference type="InterPro" id="IPR023298">
    <property type="entry name" value="ATPase_P-typ_TM_dom_sf"/>
</dbReference>
<dbReference type="NCBIfam" id="TIGR01511">
    <property type="entry name" value="ATPase-IB1_Cu"/>
    <property type="match status" value="1"/>
</dbReference>
<comment type="similarity">
    <text evidence="2 13">Belongs to the cation transport ATPase (P-type) (TC 3.A.3) family. Type IB subfamily.</text>
</comment>
<sequence length="636" mass="66702">MIGRFAIPGVYKDLFNLREFYICALGGALALMGIFWDWAGLAPAWISLVMALAAVAINGLPIVREAIQGIWERQVNVDELVSLAIIASCLQGEFLTAAVVSFIMTLGSLVEEAVSASARKSIQALVRIAPEQATLLTEGVERVVPVAEITTGDVLLVKPGERMPVDGEIIAGRTAVDESSITGEALPRERGVGDQVLAGTLNYNGVIEIKAVKVGEDTTLGKVIKLVTEAENHKPSAARLVDRYAAWFTPTVLALAGLAWALSGDVNRAVAVLIAGCPCALIMAAPTATVAAIGRAAKAGILIKGGQFLEEAARADVVLFDKTGTLTLGEPKVDDVVAGSGLETHEVIAWAACAEQNCAHPLARAVVKAAHYARITVRRAESILSEIGLGVRAMVDGDCIEVGSAHLGGGNAALPSPFKAHLEAMEARGATPIVVYRNKEPIGLLSVSDKPRPTAQATIQALKQLGMKSTGILSGDHERSVRKVAESLGVDKHWAGLKPQDKLEVIERLQTQEGRRIIFVGDGVNDAPALARANVGIAMGAAGTDVALETADIALTHDDISKLPFLIKLSRRTVAMIKINIGLGLLFNAVAIFGSGYGLLSPIMASLFHNVGSIIVVLSSASLAFLSEGRLAPKAV</sequence>
<dbReference type="GO" id="GO:0046872">
    <property type="term" value="F:metal ion binding"/>
    <property type="evidence" value="ECO:0007669"/>
    <property type="project" value="UniProtKB-KW"/>
</dbReference>
<evidence type="ECO:0000256" key="13">
    <source>
        <dbReference type="RuleBase" id="RU362081"/>
    </source>
</evidence>
<keyword evidence="6 13" id="KW-0547">Nucleotide-binding</keyword>
<dbReference type="RefSeq" id="WP_014261606.1">
    <property type="nucleotide sequence ID" value="NC_016629.1"/>
</dbReference>
<dbReference type="InterPro" id="IPR027256">
    <property type="entry name" value="P-typ_ATPase_IB"/>
</dbReference>
<keyword evidence="3 13" id="KW-1003">Cell membrane</keyword>
<feature type="domain" description="P-type ATPase A" evidence="14">
    <location>
        <begin position="128"/>
        <end position="227"/>
    </location>
</feature>
<evidence type="ECO:0000256" key="12">
    <source>
        <dbReference type="ARBA" id="ARBA00047308"/>
    </source>
</evidence>
<evidence type="ECO:0000256" key="8">
    <source>
        <dbReference type="ARBA" id="ARBA00022967"/>
    </source>
</evidence>
<dbReference type="PANTHER" id="PTHR48085:SF5">
    <property type="entry name" value="CADMIUM_ZINC-TRANSPORTING ATPASE HMA4-RELATED"/>
    <property type="match status" value="1"/>
</dbReference>
<name>F3YZH4_DESAF</name>
<dbReference type="InterPro" id="IPR036412">
    <property type="entry name" value="HAD-like_sf"/>
</dbReference>
<dbReference type="SUPFAM" id="SSF81665">
    <property type="entry name" value="Calcium ATPase, transmembrane domain M"/>
    <property type="match status" value="1"/>
</dbReference>
<dbReference type="InterPro" id="IPR051014">
    <property type="entry name" value="Cation_Transport_ATPase_IB"/>
</dbReference>
<proteinExistence type="inferred from homology"/>
<evidence type="ECO:0000256" key="9">
    <source>
        <dbReference type="ARBA" id="ARBA00022989"/>
    </source>
</evidence>
<feature type="transmembrane region" description="Helical" evidence="13">
    <location>
        <begin position="269"/>
        <end position="294"/>
    </location>
</feature>
<dbReference type="EMBL" id="CP003221">
    <property type="protein sequence ID" value="EGJ52003.1"/>
    <property type="molecule type" value="Genomic_DNA"/>
</dbReference>
<feature type="transmembrane region" description="Helical" evidence="13">
    <location>
        <begin position="579"/>
        <end position="600"/>
    </location>
</feature>
<dbReference type="GO" id="GO:0060003">
    <property type="term" value="P:copper ion export"/>
    <property type="evidence" value="ECO:0007669"/>
    <property type="project" value="UniProtKB-ARBA"/>
</dbReference>
<dbReference type="STRING" id="690850.Desaf_3726"/>
<evidence type="ECO:0000256" key="3">
    <source>
        <dbReference type="ARBA" id="ARBA00022475"/>
    </source>
</evidence>
<dbReference type="NCBIfam" id="TIGR01525">
    <property type="entry name" value="ATPase-IB_hvy"/>
    <property type="match status" value="1"/>
</dbReference>
<keyword evidence="10 13" id="KW-0472">Membrane</keyword>
<dbReference type="PANTHER" id="PTHR48085">
    <property type="entry name" value="CADMIUM/ZINC-TRANSPORTING ATPASE HMA2-RELATED"/>
    <property type="match status" value="1"/>
</dbReference>
<dbReference type="NCBIfam" id="TIGR01494">
    <property type="entry name" value="ATPase_P-type"/>
    <property type="match status" value="1"/>
</dbReference>
<comment type="subcellular location">
    <subcellularLocation>
        <location evidence="1">Cell membrane</location>
        <topology evidence="1">Multi-pass membrane protein</topology>
    </subcellularLocation>
</comment>
<dbReference type="InterPro" id="IPR023214">
    <property type="entry name" value="HAD_sf"/>
</dbReference>
<dbReference type="PROSITE" id="PS01229">
    <property type="entry name" value="COF_2"/>
    <property type="match status" value="1"/>
</dbReference>
<dbReference type="SFLD" id="SFLDG00002">
    <property type="entry name" value="C1.7:_P-type_atpase_like"/>
    <property type="match status" value="1"/>
</dbReference>
<reference evidence="15 16" key="1">
    <citation type="journal article" date="2011" name="J. Bacteriol.">
        <title>Genome sequence of the mercury-methylating and pleomorphic Desulfovibrio africanus Strain Walvis Bay.</title>
        <authorList>
            <person name="Brown S.D."/>
            <person name="Wall J.D."/>
            <person name="Kucken A.M."/>
            <person name="Gilmour C.C."/>
            <person name="Podar M."/>
            <person name="Brandt C.C."/>
            <person name="Teshima H."/>
            <person name="Detter J.C."/>
            <person name="Han C.S."/>
            <person name="Land M.L."/>
            <person name="Lucas S."/>
            <person name="Han J."/>
            <person name="Pennacchio L."/>
            <person name="Nolan M."/>
            <person name="Pitluck S."/>
            <person name="Woyke T."/>
            <person name="Goodwin L."/>
            <person name="Palumbo A.V."/>
            <person name="Elias D.A."/>
        </authorList>
    </citation>
    <scope>NUCLEOTIDE SEQUENCE [LARGE SCALE GENOMIC DNA]</scope>
    <source>
        <strain evidence="15 16">Walvis Bay</strain>
    </source>
</reference>
<dbReference type="InterPro" id="IPR023299">
    <property type="entry name" value="ATPase_P-typ_cyto_dom_N"/>
</dbReference>
<dbReference type="AlphaFoldDB" id="F3YZH4"/>
<evidence type="ECO:0000256" key="7">
    <source>
        <dbReference type="ARBA" id="ARBA00022840"/>
    </source>
</evidence>
<keyword evidence="5 13" id="KW-0479">Metal-binding</keyword>
<dbReference type="InterPro" id="IPR008250">
    <property type="entry name" value="ATPase_P-typ_transduc_dom_A_sf"/>
</dbReference>
<keyword evidence="4 13" id="KW-0812">Transmembrane</keyword>
<dbReference type="EC" id="7.2.2.12" evidence="11"/>
<comment type="catalytic activity">
    <reaction evidence="12">
        <text>Zn(2+)(in) + ATP + H2O = Zn(2+)(out) + ADP + phosphate + H(+)</text>
        <dbReference type="Rhea" id="RHEA:20621"/>
        <dbReference type="ChEBI" id="CHEBI:15377"/>
        <dbReference type="ChEBI" id="CHEBI:15378"/>
        <dbReference type="ChEBI" id="CHEBI:29105"/>
        <dbReference type="ChEBI" id="CHEBI:30616"/>
        <dbReference type="ChEBI" id="CHEBI:43474"/>
        <dbReference type="ChEBI" id="CHEBI:456216"/>
        <dbReference type="EC" id="7.2.2.12"/>
    </reaction>
</comment>
<dbReference type="PRINTS" id="PR00941">
    <property type="entry name" value="CDATPASE"/>
</dbReference>
<dbReference type="InterPro" id="IPR044492">
    <property type="entry name" value="P_typ_ATPase_HD_dom"/>
</dbReference>
<evidence type="ECO:0000256" key="1">
    <source>
        <dbReference type="ARBA" id="ARBA00004651"/>
    </source>
</evidence>
<evidence type="ECO:0000256" key="10">
    <source>
        <dbReference type="ARBA" id="ARBA00023136"/>
    </source>
</evidence>
<gene>
    <name evidence="15" type="ORF">Desaf_3726</name>
</gene>
<dbReference type="SUPFAM" id="SSF56784">
    <property type="entry name" value="HAD-like"/>
    <property type="match status" value="1"/>
</dbReference>
<feature type="transmembrane region" description="Helical" evidence="13">
    <location>
        <begin position="44"/>
        <end position="63"/>
    </location>
</feature>
<dbReference type="GO" id="GO:0005524">
    <property type="term" value="F:ATP binding"/>
    <property type="evidence" value="ECO:0007669"/>
    <property type="project" value="UniProtKB-UniRule"/>
</dbReference>
<evidence type="ECO:0000313" key="16">
    <source>
        <dbReference type="Proteomes" id="UP000007844"/>
    </source>
</evidence>